<accession>A0ABT8WK89</accession>
<evidence type="ECO:0000313" key="2">
    <source>
        <dbReference type="EMBL" id="MDO5973537.1"/>
    </source>
</evidence>
<dbReference type="RefSeq" id="WP_303300630.1">
    <property type="nucleotide sequence ID" value="NZ_BAABDA010000042.1"/>
</dbReference>
<protein>
    <submittedName>
        <fullName evidence="2">Uncharacterized protein</fullName>
    </submittedName>
</protein>
<keyword evidence="1" id="KW-0472">Membrane</keyword>
<keyword evidence="1" id="KW-1133">Transmembrane helix</keyword>
<gene>
    <name evidence="2" type="ORF">Q4Q40_05000</name>
</gene>
<keyword evidence="1" id="KW-0812">Transmembrane</keyword>
<feature type="transmembrane region" description="Helical" evidence="1">
    <location>
        <begin position="49"/>
        <end position="68"/>
    </location>
</feature>
<name>A0ABT8WK89_9FLAO</name>
<proteinExistence type="predicted"/>
<dbReference type="Proteomes" id="UP001176806">
    <property type="component" value="Unassembled WGS sequence"/>
</dbReference>
<reference evidence="2" key="1">
    <citation type="submission" date="2023-07" db="EMBL/GenBank/DDBJ databases">
        <title>Two novel species in the genus Flavivirga.</title>
        <authorList>
            <person name="Kwon K."/>
        </authorList>
    </citation>
    <scope>NUCLEOTIDE SEQUENCE</scope>
    <source>
        <strain evidence="2">KACC 14158</strain>
    </source>
</reference>
<dbReference type="EMBL" id="JAUOEL010000001">
    <property type="protein sequence ID" value="MDO5973537.1"/>
    <property type="molecule type" value="Genomic_DNA"/>
</dbReference>
<organism evidence="2 3">
    <name type="scientific">Flavivirga jejuensis</name>
    <dbReference type="NCBI Taxonomy" id="870487"/>
    <lineage>
        <taxon>Bacteria</taxon>
        <taxon>Pseudomonadati</taxon>
        <taxon>Bacteroidota</taxon>
        <taxon>Flavobacteriia</taxon>
        <taxon>Flavobacteriales</taxon>
        <taxon>Flavobacteriaceae</taxon>
        <taxon>Flavivirga</taxon>
    </lineage>
</organism>
<evidence type="ECO:0000256" key="1">
    <source>
        <dbReference type="SAM" id="Phobius"/>
    </source>
</evidence>
<evidence type="ECO:0000313" key="3">
    <source>
        <dbReference type="Proteomes" id="UP001176806"/>
    </source>
</evidence>
<keyword evidence="3" id="KW-1185">Reference proteome</keyword>
<comment type="caution">
    <text evidence="2">The sequence shown here is derived from an EMBL/GenBank/DDBJ whole genome shotgun (WGS) entry which is preliminary data.</text>
</comment>
<feature type="transmembrane region" description="Helical" evidence="1">
    <location>
        <begin position="6"/>
        <end position="28"/>
    </location>
</feature>
<sequence length="69" mass="7858">MCDFLISYQFLSVLGLLMDIIGVIMMFYNPGEMRVSGFAPVTSKQEWGLVLLIMGFGLQLFSSFWSYFA</sequence>